<dbReference type="SUPFAM" id="SSF63418">
    <property type="entry name" value="MurE/MurF N-terminal domain"/>
    <property type="match status" value="1"/>
</dbReference>
<sequence>MNLTDLLTSVEIDSIRPNQLKKELDNIDIKKIAYHTKEVAADTLFVCIKGHQTDGHNYARHAAKQGATVIVVEQFIEGMDVLQLKVSDSREALAILSSNFFAHPSNSMSIFGVTATNGKTTITYMIDEIFKAYQLKSGLIGTILVKIDKKIEMSRLTTPESYDLQQHFAKMRDHEITHVSLEVSSSALELKRVHNTDFDVVAFMNISPEHIRLHESFDAYFDAKASLIRNASKKSTAILNLDEPLLIPLEKETEAQVVTFGIENKSGTITVSNIQFSSGIPSFTVSILKPFNTLSGKKIDITSFDLEMSVPGYHSIYNALTALVTGLVNDIPIEDIQQGIKKFRGVERRFQMLYDKEFKVIDDLLLNQNNIDSCMETISHLDYNKLHLVHAIRGSNGPAHSTEIAESLTEWFHKMNVAKIILTTAPSHAAKNDEVTDEELAAFLKVMKQNNIEVAFFKGLEDTLRFGVKQLNVDDILLISGAHSMDQGAKKTLELLKEIHPKVDHESIDQVLKTKLIGMDPFKVAEKI</sequence>
<dbReference type="eggNOG" id="COG0769">
    <property type="taxonomic scope" value="Bacteria"/>
</dbReference>
<dbReference type="PANTHER" id="PTHR23135">
    <property type="entry name" value="MUR LIGASE FAMILY MEMBER"/>
    <property type="match status" value="1"/>
</dbReference>
<protein>
    <submittedName>
        <fullName evidence="4">UDP-N-acetylmuramoylalanyl-D-glutamate--2,6-diaminopimelate ligase</fullName>
    </submittedName>
</protein>
<evidence type="ECO:0000259" key="3">
    <source>
        <dbReference type="Pfam" id="PF08245"/>
    </source>
</evidence>
<keyword evidence="4" id="KW-0436">Ligase</keyword>
<dbReference type="OrthoDB" id="9800958at2"/>
<dbReference type="InterPro" id="IPR036565">
    <property type="entry name" value="Mur-like_cat_sf"/>
</dbReference>
<evidence type="ECO:0000259" key="2">
    <source>
        <dbReference type="Pfam" id="PF01225"/>
    </source>
</evidence>
<dbReference type="Gene3D" id="3.40.1190.10">
    <property type="entry name" value="Mur-like, catalytic domain"/>
    <property type="match status" value="1"/>
</dbReference>
<dbReference type="InterPro" id="IPR000713">
    <property type="entry name" value="Mur_ligase_N"/>
</dbReference>
<feature type="domain" description="Mur ligase N-terminal catalytic" evidence="2">
    <location>
        <begin position="29"/>
        <end position="100"/>
    </location>
</feature>
<organism evidence="4 5">
    <name type="scientific">Carnobacterium alterfunditum</name>
    <dbReference type="NCBI Taxonomy" id="28230"/>
    <lineage>
        <taxon>Bacteria</taxon>
        <taxon>Bacillati</taxon>
        <taxon>Bacillota</taxon>
        <taxon>Bacilli</taxon>
        <taxon>Lactobacillales</taxon>
        <taxon>Carnobacteriaceae</taxon>
        <taxon>Carnobacterium</taxon>
    </lineage>
</organism>
<evidence type="ECO:0000313" key="5">
    <source>
        <dbReference type="Proteomes" id="UP000184758"/>
    </source>
</evidence>
<dbReference type="Proteomes" id="UP000184758">
    <property type="component" value="Unassembled WGS sequence"/>
</dbReference>
<dbReference type="Pfam" id="PF01225">
    <property type="entry name" value="Mur_ligase"/>
    <property type="match status" value="1"/>
</dbReference>
<evidence type="ECO:0000313" key="4">
    <source>
        <dbReference type="EMBL" id="SIO24523.1"/>
    </source>
</evidence>
<dbReference type="GO" id="GO:0005524">
    <property type="term" value="F:ATP binding"/>
    <property type="evidence" value="ECO:0007669"/>
    <property type="project" value="InterPro"/>
</dbReference>
<dbReference type="Gene3D" id="3.40.1390.10">
    <property type="entry name" value="MurE/MurF, N-terminal domain"/>
    <property type="match status" value="1"/>
</dbReference>
<dbReference type="InterPro" id="IPR013221">
    <property type="entry name" value="Mur_ligase_cen"/>
</dbReference>
<gene>
    <name evidence="4" type="ORF">SAMN05878443_2156</name>
</gene>
<dbReference type="AlphaFoldDB" id="A0A1N6HXL2"/>
<dbReference type="Pfam" id="PF08245">
    <property type="entry name" value="Mur_ligase_M"/>
    <property type="match status" value="1"/>
</dbReference>
<feature type="domain" description="Mur ligase central" evidence="3">
    <location>
        <begin position="113"/>
        <end position="325"/>
    </location>
</feature>
<dbReference type="PANTHER" id="PTHR23135:SF4">
    <property type="entry name" value="UDP-N-ACETYLMURAMOYL-L-ALANYL-D-GLUTAMATE--2,6-DIAMINOPIMELATE LIGASE MURE HOMOLOG, CHLOROPLASTIC"/>
    <property type="match status" value="1"/>
</dbReference>
<comment type="pathway">
    <text evidence="1">Cell wall biogenesis; peptidoglycan biosynthesis.</text>
</comment>
<dbReference type="InterPro" id="IPR035911">
    <property type="entry name" value="MurE/MurF_N"/>
</dbReference>
<name>A0A1N6HXL2_9LACT</name>
<evidence type="ECO:0000256" key="1">
    <source>
        <dbReference type="ARBA" id="ARBA00004752"/>
    </source>
</evidence>
<dbReference type="GO" id="GO:0016881">
    <property type="term" value="F:acid-amino acid ligase activity"/>
    <property type="evidence" value="ECO:0007669"/>
    <property type="project" value="InterPro"/>
</dbReference>
<proteinExistence type="predicted"/>
<dbReference type="EMBL" id="FSRN01000001">
    <property type="protein sequence ID" value="SIO24523.1"/>
    <property type="molecule type" value="Genomic_DNA"/>
</dbReference>
<dbReference type="SUPFAM" id="SSF53244">
    <property type="entry name" value="MurD-like peptide ligases, peptide-binding domain"/>
    <property type="match status" value="1"/>
</dbReference>
<reference evidence="5" key="1">
    <citation type="submission" date="2016-11" db="EMBL/GenBank/DDBJ databases">
        <authorList>
            <person name="Varghese N."/>
            <person name="Submissions S."/>
        </authorList>
    </citation>
    <scope>NUCLEOTIDE SEQUENCE [LARGE SCALE GENOMIC DNA]</scope>
    <source>
        <strain evidence="5">313</strain>
    </source>
</reference>
<dbReference type="InterPro" id="IPR036615">
    <property type="entry name" value="Mur_ligase_C_dom_sf"/>
</dbReference>
<dbReference type="RefSeq" id="WP_034545996.1">
    <property type="nucleotide sequence ID" value="NZ_FSRN01000001.1"/>
</dbReference>
<accession>A0A1N6HXL2</accession>
<dbReference type="STRING" id="28230.SAMN05878443_2156"/>
<dbReference type="SUPFAM" id="SSF53623">
    <property type="entry name" value="MurD-like peptide ligases, catalytic domain"/>
    <property type="match status" value="1"/>
</dbReference>
<keyword evidence="5" id="KW-1185">Reference proteome</keyword>